<reference evidence="1 2" key="1">
    <citation type="submission" date="2015-07" db="EMBL/GenBank/DDBJ databases">
        <title>Genome sequencing of Kibdelosporangium phytohabitans.</title>
        <authorList>
            <person name="Qin S."/>
            <person name="Xing K."/>
        </authorList>
    </citation>
    <scope>NUCLEOTIDE SEQUENCE [LARGE SCALE GENOMIC DNA]</scope>
    <source>
        <strain evidence="1 2">KLBMP1111</strain>
    </source>
</reference>
<name>A0A0N9I878_9PSEU</name>
<accession>A0A0N9I878</accession>
<gene>
    <name evidence="1" type="ORF">AOZ06_39085</name>
</gene>
<dbReference type="KEGG" id="kphy:AOZ06_39085"/>
<proteinExistence type="predicted"/>
<dbReference type="OrthoDB" id="5994822at2"/>
<dbReference type="RefSeq" id="WP_054293976.1">
    <property type="nucleotide sequence ID" value="NZ_CP012752.1"/>
</dbReference>
<organism evidence="1 2">
    <name type="scientific">Kibdelosporangium phytohabitans</name>
    <dbReference type="NCBI Taxonomy" id="860235"/>
    <lineage>
        <taxon>Bacteria</taxon>
        <taxon>Bacillati</taxon>
        <taxon>Actinomycetota</taxon>
        <taxon>Actinomycetes</taxon>
        <taxon>Pseudonocardiales</taxon>
        <taxon>Pseudonocardiaceae</taxon>
        <taxon>Kibdelosporangium</taxon>
    </lineage>
</organism>
<protein>
    <submittedName>
        <fullName evidence="1">Uncharacterized protein</fullName>
    </submittedName>
</protein>
<dbReference type="EMBL" id="CP012752">
    <property type="protein sequence ID" value="ALG12080.1"/>
    <property type="molecule type" value="Genomic_DNA"/>
</dbReference>
<keyword evidence="2" id="KW-1185">Reference proteome</keyword>
<dbReference type="Proteomes" id="UP000063699">
    <property type="component" value="Chromosome"/>
</dbReference>
<evidence type="ECO:0000313" key="1">
    <source>
        <dbReference type="EMBL" id="ALG12080.1"/>
    </source>
</evidence>
<dbReference type="AlphaFoldDB" id="A0A0N9I878"/>
<sequence>MFAGSAARMWDSTGAPVEQDLLAGNAEGLRSATMPVEVSDTAVSIRPDQAFLADPATTYPVHIDPGYRCTDRGKTDHMVVQSAWPDAKNFNRTDGKLNDLKAGYVCEQGTCFVSQTFLRMKTYQVAGRWVRSAYLHLHTDHSFHHCGGQGEEHCRVTVARAVGRAWTSMWWKRFAGAPTKAATTRLCC</sequence>
<evidence type="ECO:0000313" key="2">
    <source>
        <dbReference type="Proteomes" id="UP000063699"/>
    </source>
</evidence>